<gene>
    <name evidence="1" type="ORF">DXA38_13790</name>
</gene>
<name>A0A3E2VTT2_CLOIN</name>
<protein>
    <submittedName>
        <fullName evidence="1">Uncharacterized protein</fullName>
    </submittedName>
</protein>
<dbReference type="EMBL" id="QVEV01000021">
    <property type="protein sequence ID" value="RGC14417.1"/>
    <property type="molecule type" value="Genomic_DNA"/>
</dbReference>
<sequence length="80" mass="9250">MFPLAGYCRLDMPVAWDYEHSSILKAKSQKPFLRFQAAMYRTAAFLKSPSVIQKVKRVDRRKDSYYNGSIPGHPLGEVER</sequence>
<evidence type="ECO:0000313" key="1">
    <source>
        <dbReference type="EMBL" id="RGC14417.1"/>
    </source>
</evidence>
<accession>A0A3E2VTT2</accession>
<comment type="caution">
    <text evidence="1">The sequence shown here is derived from an EMBL/GenBank/DDBJ whole genome shotgun (WGS) entry which is preliminary data.</text>
</comment>
<reference evidence="1 2" key="1">
    <citation type="submission" date="2018-08" db="EMBL/GenBank/DDBJ databases">
        <title>A genome reference for cultivated species of the human gut microbiota.</title>
        <authorList>
            <person name="Zou Y."/>
            <person name="Xue W."/>
            <person name="Luo G."/>
        </authorList>
    </citation>
    <scope>NUCLEOTIDE SEQUENCE [LARGE SCALE GENOMIC DNA]</scope>
    <source>
        <strain evidence="1 2">OF01-2LB</strain>
    </source>
</reference>
<organism evidence="1 2">
    <name type="scientific">Clostridium innocuum</name>
    <dbReference type="NCBI Taxonomy" id="1522"/>
    <lineage>
        <taxon>Bacteria</taxon>
        <taxon>Bacillati</taxon>
        <taxon>Bacillota</taxon>
        <taxon>Clostridia</taxon>
        <taxon>Eubacteriales</taxon>
        <taxon>Clostridiaceae</taxon>
        <taxon>Clostridium</taxon>
    </lineage>
</organism>
<evidence type="ECO:0000313" key="2">
    <source>
        <dbReference type="Proteomes" id="UP000260025"/>
    </source>
</evidence>
<dbReference type="Proteomes" id="UP000260025">
    <property type="component" value="Unassembled WGS sequence"/>
</dbReference>
<dbReference type="AlphaFoldDB" id="A0A3E2VTT2"/>
<proteinExistence type="predicted"/>